<reference evidence="1" key="1">
    <citation type="submission" date="2020-03" db="EMBL/GenBank/DDBJ databases">
        <title>The deep terrestrial virosphere.</title>
        <authorList>
            <person name="Holmfeldt K."/>
            <person name="Nilsson E."/>
            <person name="Simone D."/>
            <person name="Lopez-Fernandez M."/>
            <person name="Wu X."/>
            <person name="de Brujin I."/>
            <person name="Lundin D."/>
            <person name="Andersson A."/>
            <person name="Bertilsson S."/>
            <person name="Dopson M."/>
        </authorList>
    </citation>
    <scope>NUCLEOTIDE SEQUENCE</scope>
    <source>
        <strain evidence="1">MM415B00627</strain>
    </source>
</reference>
<dbReference type="EMBL" id="MT141497">
    <property type="protein sequence ID" value="QJA63427.1"/>
    <property type="molecule type" value="Genomic_DNA"/>
</dbReference>
<organism evidence="1">
    <name type="scientific">viral metagenome</name>
    <dbReference type="NCBI Taxonomy" id="1070528"/>
    <lineage>
        <taxon>unclassified sequences</taxon>
        <taxon>metagenomes</taxon>
        <taxon>organismal metagenomes</taxon>
    </lineage>
</organism>
<evidence type="ECO:0000313" key="1">
    <source>
        <dbReference type="EMBL" id="QJA63427.1"/>
    </source>
</evidence>
<sequence>MAKKKANTEEQVVEAKAPDYREVIIPIVGITPLLCHRLTEEAKMEMLLERHQKMAGATGGKKSPKVVTIDDEFNDACYPMPSDDGTPKFGFPTSAFRLAVREAARMTKLPMTQARLTFIPLEEIVEIRYDEVRARVDKVGGTTPGKPSTCVTRAEFTNWSCDLPIEYDADFASINVIINLLQRAGRMIGVGAWRPERNGLHGRFKIAG</sequence>
<name>A0A6M3J2F4_9ZZZZ</name>
<accession>A0A6M3J2F4</accession>
<gene>
    <name evidence="1" type="ORF">MM415B00627_0009</name>
</gene>
<dbReference type="AlphaFoldDB" id="A0A6M3J2F4"/>
<proteinExistence type="predicted"/>
<protein>
    <submittedName>
        <fullName evidence="1">Uncharacterized protein</fullName>
    </submittedName>
</protein>